<reference evidence="2 3" key="1">
    <citation type="journal article" date="2023" name="Nat. Commun.">
        <title>Origin of minicircular mitochondrial genomes in red algae.</title>
        <authorList>
            <person name="Lee Y."/>
            <person name="Cho C.H."/>
            <person name="Lee Y.M."/>
            <person name="Park S.I."/>
            <person name="Yang J.H."/>
            <person name="West J.A."/>
            <person name="Bhattacharya D."/>
            <person name="Yoon H.S."/>
        </authorList>
    </citation>
    <scope>NUCLEOTIDE SEQUENCE [LARGE SCALE GENOMIC DNA]</scope>
    <source>
        <strain evidence="2 3">CCMP1338</strain>
        <tissue evidence="2">Whole cell</tissue>
    </source>
</reference>
<sequence length="1477" mass="160687">MGENEDRFDKFDGKPTSDFNGWLRSLEMRLEREGLWDVVSDYFQSEGGNKRSSGSHAVMSETRMESFKDPAVVMKEGKASALIIEALEERPLAIVNGFLRDPVEMLNRLREQYSIADTLVQLAVQDELFALEYCGGDILEYIEEFDGCVSRLLIAEPDFPQELILKQFFESLRSLYDTPRLHLLRRQHLTDLHWDKVSRILVAEANIIANRRRNRKSTRSVAKTGPSISKVITGPDASDAVAVGVLAKKKSPDPSHETSENNVNEQNVHERVPVSATNLQLVEKSKMVAADAGLSQNALPGRENVSVDERKSLEVPTPKAPIAAEERTSDQQPLPAMQVAERTMTAAQSSHTEQEPIEALESSKQGTAGEPVASLRLSPKLRALQSSKPRETGKPAGAERSSSKSVGDQAGHRQVARDTQSTDKNMESDTENKSRVDSRDVKRERNIVEREVQKQPVQKPKLPQSTTATCGEQRVEPEQGAEADSDSTETDTSTERNLVAEVERLSGGDNQHSSPAKSPRAGGSTSQGATSVGGNVDASTKRVLRSSIRASVTAQRKMTANVSKPGSSEKREAPAVQKGAQGYAQSDIGRTRVQSDPLPHNEIRMAPKLPKKMPIEPLVRRNRQSNSSRNDPGSDEQFARGARDVRRRGVRSNGVEAPDNSVVKADIVKSPDGPSAAALPSSPIDQVTAKRREPFHAPVHGESSADDRESLGKEKGTGRQGPDPAAGRLKTPEERFSVLPKLMNRQTPDSGRLRLITESPPTSRVLSQPGMNPRAVGSSTTGHTSERRIGDATVLRASQEMQRGKDWSGSAAEKTNNSVDKRGAGETPLRVSPVSDEYQMAIERQRAEQKRRDSQASAHIERKTSVSAQRTPEMRSLRDPRTAGTPNVTYRGADPRLRRNYNDGEDAVQGVERTTPSQESALPKNSGAGTSGTEALLVQTEEEAGRSADGLRDGSRANLGKENSASTSLPPGTDSNVRVQEEAKASLPSEAAQRSLTKPSDRVAPDVEKSAKTSPDRDTNEAQALDLARSSKQLELGTADPQSPRGSRIRDNQELASAKPSEECVAGGSRSNHARTASARREASGAVHTDMGISIVVREAERKVKDEPGLHSEQRAAPEGEPSPSYANALDAHYTGQQANKPTGVARPKLTMVKDEPVLRRDQYPDAGTQVRTASDNEELLHDSQSVGPTGRQGSAFPRASITPFRIKISGKLVGDSDPFSKWSGAVDTAKEVPKDTTPDVGVGSSPIAEAKIGLTAEPAASGAEPQSTVNGAESPKETVGRNLFGVEADSMAIVGEAEEVITSEKKADLLNGDQVTSSDAPGSGGGKKVVWAKELTREYALTEVLPSADIEANVMDDQHSKEVGAVSMQTPEDCKAPPEESNEDYDYEDYEYPLEETRMRNKHARKKKRDLDRRDQVDVGLCPTCKRFHPGTCRYNPSLNSKRRKRMEKKSKFLEKINQRFHAEEITKANSGSSQP</sequence>
<feature type="compositionally biased region" description="Basic and acidic residues" evidence="1">
    <location>
        <begin position="703"/>
        <end position="717"/>
    </location>
</feature>
<proteinExistence type="predicted"/>
<feature type="compositionally biased region" description="Basic and acidic residues" evidence="1">
    <location>
        <begin position="1098"/>
        <end position="1118"/>
    </location>
</feature>
<feature type="compositionally biased region" description="Acidic residues" evidence="1">
    <location>
        <begin position="479"/>
        <end position="489"/>
    </location>
</feature>
<feature type="compositionally biased region" description="Basic and acidic residues" evidence="1">
    <location>
        <begin position="250"/>
        <end position="259"/>
    </location>
</feature>
<name>A0AAV8UKH7_9RHOD</name>
<protein>
    <submittedName>
        <fullName evidence="2">Uncharacterized protein</fullName>
    </submittedName>
</protein>
<feature type="compositionally biased region" description="Polar residues" evidence="1">
    <location>
        <begin position="523"/>
        <end position="533"/>
    </location>
</feature>
<feature type="compositionally biased region" description="Basic and acidic residues" evidence="1">
    <location>
        <begin position="872"/>
        <end position="881"/>
    </location>
</feature>
<accession>A0AAV8UKH7</accession>
<feature type="region of interest" description="Disordered" evidence="1">
    <location>
        <begin position="1365"/>
        <end position="1388"/>
    </location>
</feature>
<feature type="compositionally biased region" description="Basic and acidic residues" evidence="1">
    <location>
        <begin position="420"/>
        <end position="453"/>
    </location>
</feature>
<feature type="region of interest" description="Disordered" evidence="1">
    <location>
        <begin position="293"/>
        <end position="1199"/>
    </location>
</feature>
<feature type="compositionally biased region" description="Low complexity" evidence="1">
    <location>
        <begin position="454"/>
        <end position="464"/>
    </location>
</feature>
<feature type="compositionally biased region" description="Basic and acidic residues" evidence="1">
    <location>
        <begin position="943"/>
        <end position="955"/>
    </location>
</feature>
<feature type="compositionally biased region" description="Polar residues" evidence="1">
    <location>
        <begin position="548"/>
        <end position="566"/>
    </location>
</feature>
<feature type="compositionally biased region" description="Basic and acidic residues" evidence="1">
    <location>
        <begin position="1152"/>
        <end position="1164"/>
    </location>
</feature>
<keyword evidence="3" id="KW-1185">Reference proteome</keyword>
<dbReference type="EMBL" id="JAMWBK010000010">
    <property type="protein sequence ID" value="KAJ8901767.1"/>
    <property type="molecule type" value="Genomic_DNA"/>
</dbReference>
<feature type="compositionally biased region" description="Basic and acidic residues" evidence="1">
    <location>
        <begin position="843"/>
        <end position="864"/>
    </location>
</feature>
<feature type="region of interest" description="Disordered" evidence="1">
    <location>
        <begin position="249"/>
        <end position="273"/>
    </location>
</feature>
<feature type="compositionally biased region" description="Polar residues" evidence="1">
    <location>
        <begin position="961"/>
        <end position="978"/>
    </location>
</feature>
<feature type="compositionally biased region" description="Basic and acidic residues" evidence="1">
    <location>
        <begin position="999"/>
        <end position="1020"/>
    </location>
</feature>
<organism evidence="2 3">
    <name type="scientific">Rhodosorus marinus</name>
    <dbReference type="NCBI Taxonomy" id="101924"/>
    <lineage>
        <taxon>Eukaryota</taxon>
        <taxon>Rhodophyta</taxon>
        <taxon>Stylonematophyceae</taxon>
        <taxon>Stylonematales</taxon>
        <taxon>Stylonemataceae</taxon>
        <taxon>Rhodosorus</taxon>
    </lineage>
</organism>
<evidence type="ECO:0000313" key="2">
    <source>
        <dbReference type="EMBL" id="KAJ8901767.1"/>
    </source>
</evidence>
<comment type="caution">
    <text evidence="2">The sequence shown here is derived from an EMBL/GenBank/DDBJ whole genome shotgun (WGS) entry which is preliminary data.</text>
</comment>
<feature type="compositionally biased region" description="Basic and acidic residues" evidence="1">
    <location>
        <begin position="893"/>
        <end position="902"/>
    </location>
</feature>
<evidence type="ECO:0000313" key="3">
    <source>
        <dbReference type="Proteomes" id="UP001157974"/>
    </source>
</evidence>
<evidence type="ECO:0000256" key="1">
    <source>
        <dbReference type="SAM" id="MobiDB-lite"/>
    </source>
</evidence>
<feature type="compositionally biased region" description="Polar residues" evidence="1">
    <location>
        <begin position="759"/>
        <end position="770"/>
    </location>
</feature>
<gene>
    <name evidence="2" type="ORF">NDN08_003973</name>
</gene>
<feature type="region of interest" description="Disordered" evidence="1">
    <location>
        <begin position="1258"/>
        <end position="1279"/>
    </location>
</feature>
<dbReference type="Proteomes" id="UP001157974">
    <property type="component" value="Unassembled WGS sequence"/>
</dbReference>